<proteinExistence type="predicted"/>
<keyword evidence="1" id="KW-1133">Transmembrane helix</keyword>
<sequence length="80" mass="8635">MDPDNHPLLLALVLRIVAFICGFATILLVLGAFGSTAEMAKENFSHAFMCVASLVGLLWMAAVLELLHKIAGKKNPPEDE</sequence>
<dbReference type="EMBL" id="JBBUKT010000010">
    <property type="protein sequence ID" value="MEK7953148.1"/>
    <property type="molecule type" value="Genomic_DNA"/>
</dbReference>
<evidence type="ECO:0000256" key="1">
    <source>
        <dbReference type="SAM" id="Phobius"/>
    </source>
</evidence>
<dbReference type="Proteomes" id="UP001371305">
    <property type="component" value="Unassembled WGS sequence"/>
</dbReference>
<protein>
    <submittedName>
        <fullName evidence="2">Uncharacterized protein</fullName>
    </submittedName>
</protein>
<name>A0ABU9B064_9BACT</name>
<keyword evidence="1" id="KW-0472">Membrane</keyword>
<evidence type="ECO:0000313" key="3">
    <source>
        <dbReference type="Proteomes" id="UP001371305"/>
    </source>
</evidence>
<organism evidence="2 3">
    <name type="scientific">Luteolibacter soli</name>
    <dbReference type="NCBI Taxonomy" id="3135280"/>
    <lineage>
        <taxon>Bacteria</taxon>
        <taxon>Pseudomonadati</taxon>
        <taxon>Verrucomicrobiota</taxon>
        <taxon>Verrucomicrobiia</taxon>
        <taxon>Verrucomicrobiales</taxon>
        <taxon>Verrucomicrobiaceae</taxon>
        <taxon>Luteolibacter</taxon>
    </lineage>
</organism>
<comment type="caution">
    <text evidence="2">The sequence shown here is derived from an EMBL/GenBank/DDBJ whole genome shotgun (WGS) entry which is preliminary data.</text>
</comment>
<evidence type="ECO:0000313" key="2">
    <source>
        <dbReference type="EMBL" id="MEK7953148.1"/>
    </source>
</evidence>
<accession>A0ABU9B064</accession>
<feature type="transmembrane region" description="Helical" evidence="1">
    <location>
        <begin position="46"/>
        <end position="67"/>
    </location>
</feature>
<keyword evidence="3" id="KW-1185">Reference proteome</keyword>
<feature type="transmembrane region" description="Helical" evidence="1">
    <location>
        <begin position="12"/>
        <end position="34"/>
    </location>
</feature>
<gene>
    <name evidence="2" type="ORF">WKV53_21720</name>
</gene>
<keyword evidence="1" id="KW-0812">Transmembrane</keyword>
<dbReference type="RefSeq" id="WP_341406912.1">
    <property type="nucleotide sequence ID" value="NZ_JBBUKT010000010.1"/>
</dbReference>
<reference evidence="2 3" key="1">
    <citation type="submission" date="2024-04" db="EMBL/GenBank/DDBJ databases">
        <title>Luteolibacter sp. isolated from soil.</title>
        <authorList>
            <person name="An J."/>
        </authorList>
    </citation>
    <scope>NUCLEOTIDE SEQUENCE [LARGE SCALE GENOMIC DNA]</scope>
    <source>
        <strain evidence="2 3">Y139</strain>
    </source>
</reference>